<accession>A0A183CM32</accession>
<reference evidence="2" key="2">
    <citation type="submission" date="2016-06" db="UniProtKB">
        <authorList>
            <consortium name="WormBaseParasite"/>
        </authorList>
    </citation>
    <scope>IDENTIFICATION</scope>
</reference>
<evidence type="ECO:0000313" key="2">
    <source>
        <dbReference type="WBParaSite" id="GPLIN_001393800"/>
    </source>
</evidence>
<organism evidence="1 2">
    <name type="scientific">Globodera pallida</name>
    <name type="common">Potato cyst nematode worm</name>
    <name type="synonym">Heterodera pallida</name>
    <dbReference type="NCBI Taxonomy" id="36090"/>
    <lineage>
        <taxon>Eukaryota</taxon>
        <taxon>Metazoa</taxon>
        <taxon>Ecdysozoa</taxon>
        <taxon>Nematoda</taxon>
        <taxon>Chromadorea</taxon>
        <taxon>Rhabditida</taxon>
        <taxon>Tylenchina</taxon>
        <taxon>Tylenchomorpha</taxon>
        <taxon>Tylenchoidea</taxon>
        <taxon>Heteroderidae</taxon>
        <taxon>Heteroderinae</taxon>
        <taxon>Globodera</taxon>
    </lineage>
</organism>
<reference evidence="1" key="1">
    <citation type="submission" date="2014-05" db="EMBL/GenBank/DDBJ databases">
        <title>The genome and life-stage specific transcriptomes of Globodera pallida elucidate key aspects of plant parasitism by a cyst nematode.</title>
        <authorList>
            <person name="Cotton J.A."/>
            <person name="Lilley C.J."/>
            <person name="Jones L.M."/>
            <person name="Kikuchi T."/>
            <person name="Reid A.J."/>
            <person name="Thorpe P."/>
            <person name="Tsai I.J."/>
            <person name="Beasley H."/>
            <person name="Blok V."/>
            <person name="Cock P.J.A."/>
            <person name="Van den Akker S.E."/>
            <person name="Holroyd N."/>
            <person name="Hunt M."/>
            <person name="Mantelin S."/>
            <person name="Naghra H."/>
            <person name="Pain A."/>
            <person name="Palomares-Rius J.E."/>
            <person name="Zarowiecki M."/>
            <person name="Berriman M."/>
            <person name="Jones J.T."/>
            <person name="Urwin P.E."/>
        </authorList>
    </citation>
    <scope>NUCLEOTIDE SEQUENCE [LARGE SCALE GENOMIC DNA]</scope>
    <source>
        <strain evidence="1">Lindley</strain>
    </source>
</reference>
<name>A0A183CM32_GLOPA</name>
<protein>
    <submittedName>
        <fullName evidence="2">SAM-dependent methyltransferase</fullName>
    </submittedName>
</protein>
<dbReference type="AlphaFoldDB" id="A0A183CM32"/>
<dbReference type="WBParaSite" id="GPLIN_001393800">
    <property type="protein sequence ID" value="GPLIN_001393800"/>
    <property type="gene ID" value="GPLIN_001393800"/>
</dbReference>
<keyword evidence="1" id="KW-1185">Reference proteome</keyword>
<proteinExistence type="predicted"/>
<sequence>TTTPIESPLADNSYLEIIGDMELMNKLKAKKYDVGIAEAFMLTEYSLAIFYFLEIPKTIATHSQPMSPVQLYLLGVMDRMKSGNFLASVGQPTLLITNDEERRKIIGTQIGDHRANQLEKRGREIWEHCENQKSKKLSQHKTQDTLYQKLADEKYGGKIFPGWAPIPCVPWQSQKFQQQKINLTKAFPLLSVKSEPMQNDWTMESRTDHCF</sequence>
<dbReference type="Proteomes" id="UP000050741">
    <property type="component" value="Unassembled WGS sequence"/>
</dbReference>
<evidence type="ECO:0000313" key="1">
    <source>
        <dbReference type="Proteomes" id="UP000050741"/>
    </source>
</evidence>